<accession>A0A162ZF18</accession>
<evidence type="ECO:0000313" key="2">
    <source>
        <dbReference type="EMBL" id="OAD66381.1"/>
    </source>
</evidence>
<name>A0A162ZF18_PHYB8</name>
<reference evidence="3" key="1">
    <citation type="submission" date="2015-06" db="EMBL/GenBank/DDBJ databases">
        <title>Expansion of signal transduction pathways in fungi by whole-genome duplication.</title>
        <authorList>
            <consortium name="DOE Joint Genome Institute"/>
            <person name="Corrochano L.M."/>
            <person name="Kuo A."/>
            <person name="Marcet-Houben M."/>
            <person name="Polaino S."/>
            <person name="Salamov A."/>
            <person name="Villalobos J.M."/>
            <person name="Alvarez M.I."/>
            <person name="Avalos J."/>
            <person name="Benito E.P."/>
            <person name="Benoit I."/>
            <person name="Burger G."/>
            <person name="Camino L.P."/>
            <person name="Canovas D."/>
            <person name="Cerda-Olmedo E."/>
            <person name="Cheng J.-F."/>
            <person name="Dominguez A."/>
            <person name="Elias M."/>
            <person name="Eslava A.P."/>
            <person name="Glaser F."/>
            <person name="Grimwood J."/>
            <person name="Gutierrez G."/>
            <person name="Heitman J."/>
            <person name="Henrissat B."/>
            <person name="Iturriaga E.A."/>
            <person name="Lang B.F."/>
            <person name="Lavin J.L."/>
            <person name="Lee S."/>
            <person name="Li W."/>
            <person name="Lindquist E."/>
            <person name="Lopez-Garcia S."/>
            <person name="Luque E.M."/>
            <person name="Marcos A.T."/>
            <person name="Martin J."/>
            <person name="McCluskey K."/>
            <person name="Medina H.R."/>
            <person name="Miralles-Duran A."/>
            <person name="Miyazaki A."/>
            <person name="Munoz-Torres E."/>
            <person name="Oguiza J.A."/>
            <person name="Ohm R."/>
            <person name="Olmedo M."/>
            <person name="Orejas M."/>
            <person name="Ortiz-Castellanos L."/>
            <person name="Pisabarro A.G."/>
            <person name="Rodriguez-Romero J."/>
            <person name="Ruiz-Herrera J."/>
            <person name="Ruiz-Vazquez R."/>
            <person name="Sanz C."/>
            <person name="Schackwitz W."/>
            <person name="Schmutz J."/>
            <person name="Shahriari M."/>
            <person name="Shelest E."/>
            <person name="Silva-Franco F."/>
            <person name="Soanes D."/>
            <person name="Syed K."/>
            <person name="Tagua V.G."/>
            <person name="Talbot N.J."/>
            <person name="Thon M."/>
            <person name="De vries R.P."/>
            <person name="Wiebenga A."/>
            <person name="Yadav J.S."/>
            <person name="Braun E.L."/>
            <person name="Baker S."/>
            <person name="Garre V."/>
            <person name="Horwitz B."/>
            <person name="Torres-Martinez S."/>
            <person name="Idnurm A."/>
            <person name="Herrera-Estrella A."/>
            <person name="Gabaldon T."/>
            <person name="Grigoriev I.V."/>
        </authorList>
    </citation>
    <scope>NUCLEOTIDE SEQUENCE [LARGE SCALE GENOMIC DNA]</scope>
    <source>
        <strain evidence="3">NRRL 1555(-)</strain>
    </source>
</reference>
<evidence type="ECO:0000256" key="1">
    <source>
        <dbReference type="SAM" id="MobiDB-lite"/>
    </source>
</evidence>
<dbReference type="VEuPathDB" id="FungiDB:PHYBLDRAFT_152454"/>
<organism evidence="2 3">
    <name type="scientific">Phycomyces blakesleeanus (strain ATCC 8743b / DSM 1359 / FGSC 10004 / NBRC 33097 / NRRL 1555)</name>
    <dbReference type="NCBI Taxonomy" id="763407"/>
    <lineage>
        <taxon>Eukaryota</taxon>
        <taxon>Fungi</taxon>
        <taxon>Fungi incertae sedis</taxon>
        <taxon>Mucoromycota</taxon>
        <taxon>Mucoromycotina</taxon>
        <taxon>Mucoromycetes</taxon>
        <taxon>Mucorales</taxon>
        <taxon>Phycomycetaceae</taxon>
        <taxon>Phycomyces</taxon>
    </lineage>
</organism>
<keyword evidence="3" id="KW-1185">Reference proteome</keyword>
<dbReference type="EMBL" id="KV441003">
    <property type="protein sequence ID" value="OAD66381.1"/>
    <property type="molecule type" value="Genomic_DNA"/>
</dbReference>
<feature type="region of interest" description="Disordered" evidence="1">
    <location>
        <begin position="1"/>
        <end position="26"/>
    </location>
</feature>
<sequence>MTEAEINQFNCTSDNKDETEAEDNEYNGKLQDDQVFDPYFGNDVLDHDSFYNSITNSMSSFDDEVLDAENDSDTAETDTNTDPANIVEQIMKDPIAECHSFPDLQTMVLCALVDGNNDMVSQRMMKKILFAMNTISKIQADTTE</sequence>
<dbReference type="AlphaFoldDB" id="A0A162ZF18"/>
<proteinExistence type="predicted"/>
<dbReference type="OrthoDB" id="10653459at2759"/>
<feature type="compositionally biased region" description="Polar residues" evidence="1">
    <location>
        <begin position="1"/>
        <end position="13"/>
    </location>
</feature>
<dbReference type="InParanoid" id="A0A162ZF18"/>
<dbReference type="Proteomes" id="UP000077315">
    <property type="component" value="Unassembled WGS sequence"/>
</dbReference>
<gene>
    <name evidence="2" type="ORF">PHYBLDRAFT_152454</name>
</gene>
<dbReference type="GeneID" id="28993827"/>
<protein>
    <submittedName>
        <fullName evidence="2">Uncharacterized protein</fullName>
    </submittedName>
</protein>
<dbReference type="RefSeq" id="XP_018284421.1">
    <property type="nucleotide sequence ID" value="XM_018432921.1"/>
</dbReference>
<evidence type="ECO:0000313" key="3">
    <source>
        <dbReference type="Proteomes" id="UP000077315"/>
    </source>
</evidence>